<name>A0A0F0GTI0_LENAE</name>
<protein>
    <recommendedName>
        <fullName evidence="4">Secreted protein</fullName>
    </recommendedName>
</protein>
<feature type="chain" id="PRO_5002441245" description="Secreted protein" evidence="1">
    <location>
        <begin position="26"/>
        <end position="143"/>
    </location>
</feature>
<gene>
    <name evidence="2" type="ORF">UK23_22450</name>
</gene>
<keyword evidence="1" id="KW-0732">Signal</keyword>
<dbReference type="Proteomes" id="UP000033393">
    <property type="component" value="Unassembled WGS sequence"/>
</dbReference>
<dbReference type="OrthoDB" id="3698489at2"/>
<dbReference type="EMBL" id="JYJG01000154">
    <property type="protein sequence ID" value="KJK46784.1"/>
    <property type="molecule type" value="Genomic_DNA"/>
</dbReference>
<dbReference type="PATRIC" id="fig|68170.10.peg.5731"/>
<accession>A0A0F0GTI0</accession>
<comment type="caution">
    <text evidence="2">The sequence shown here is derived from an EMBL/GenBank/DDBJ whole genome shotgun (WGS) entry which is preliminary data.</text>
</comment>
<evidence type="ECO:0000313" key="2">
    <source>
        <dbReference type="EMBL" id="KJK46784.1"/>
    </source>
</evidence>
<keyword evidence="3" id="KW-1185">Reference proteome</keyword>
<evidence type="ECO:0000313" key="3">
    <source>
        <dbReference type="Proteomes" id="UP000033393"/>
    </source>
</evidence>
<reference evidence="2 3" key="1">
    <citation type="submission" date="2015-02" db="EMBL/GenBank/DDBJ databases">
        <authorList>
            <person name="Ju K.-S."/>
            <person name="Doroghazi J.R."/>
            <person name="Metcalf W."/>
        </authorList>
    </citation>
    <scope>NUCLEOTIDE SEQUENCE [LARGE SCALE GENOMIC DNA]</scope>
    <source>
        <strain evidence="2 3">NRRL B-16140</strain>
    </source>
</reference>
<proteinExistence type="predicted"/>
<evidence type="ECO:0000256" key="1">
    <source>
        <dbReference type="SAM" id="SignalP"/>
    </source>
</evidence>
<dbReference type="AlphaFoldDB" id="A0A0F0GTI0"/>
<organism evidence="2 3">
    <name type="scientific">Lentzea aerocolonigenes</name>
    <name type="common">Lechevalieria aerocolonigenes</name>
    <name type="synonym">Saccharothrix aerocolonigenes</name>
    <dbReference type="NCBI Taxonomy" id="68170"/>
    <lineage>
        <taxon>Bacteria</taxon>
        <taxon>Bacillati</taxon>
        <taxon>Actinomycetota</taxon>
        <taxon>Actinomycetes</taxon>
        <taxon>Pseudonocardiales</taxon>
        <taxon>Pseudonocardiaceae</taxon>
        <taxon>Lentzea</taxon>
    </lineage>
</organism>
<dbReference type="RefSeq" id="WP_045313566.1">
    <property type="nucleotide sequence ID" value="NZ_JYJG01000154.1"/>
</dbReference>
<sequence length="143" mass="15266">MRTKSIVSSAVALALGVLVAPAAQADPGPVYDPGSVKGSAFTMYTDWGGIGDTRAVGKFVEYSVSLGDGTYVRDLADDGLDVHLWVLYGKTLDYTRTEDIGSVSGRDVANAVRWTSPAGLRVDYLRLRLCFGPGEERCSGWEG</sequence>
<feature type="signal peptide" evidence="1">
    <location>
        <begin position="1"/>
        <end position="25"/>
    </location>
</feature>
<evidence type="ECO:0008006" key="4">
    <source>
        <dbReference type="Google" id="ProtNLM"/>
    </source>
</evidence>